<dbReference type="AlphaFoldDB" id="A0A0B2VF10"/>
<dbReference type="EMBL" id="JPKZ01001802">
    <property type="protein sequence ID" value="KHN79967.1"/>
    <property type="molecule type" value="Genomic_DNA"/>
</dbReference>
<name>A0A0B2VF10_TOXCA</name>
<gene>
    <name evidence="1" type="ORF">Tcan_17621</name>
</gene>
<protein>
    <submittedName>
        <fullName evidence="1">Uncharacterized protein</fullName>
    </submittedName>
</protein>
<evidence type="ECO:0000313" key="1">
    <source>
        <dbReference type="EMBL" id="KHN79967.1"/>
    </source>
</evidence>
<sequence>MVTVPNDGFVSRQALSAEKDRSPYCLVGTSWKKGKEKETGNNRNLRRQQTGHQAMYYSPQRYGKYDGEIRCDVCMALLGCGELGIVTDGNSASCIDGENVEIDEITAVQSIQGKVRPIIQFRKLDLIMCF</sequence>
<organism evidence="1 2">
    <name type="scientific">Toxocara canis</name>
    <name type="common">Canine roundworm</name>
    <dbReference type="NCBI Taxonomy" id="6265"/>
    <lineage>
        <taxon>Eukaryota</taxon>
        <taxon>Metazoa</taxon>
        <taxon>Ecdysozoa</taxon>
        <taxon>Nematoda</taxon>
        <taxon>Chromadorea</taxon>
        <taxon>Rhabditida</taxon>
        <taxon>Spirurina</taxon>
        <taxon>Ascaridomorpha</taxon>
        <taxon>Ascaridoidea</taxon>
        <taxon>Toxocaridae</taxon>
        <taxon>Toxocara</taxon>
    </lineage>
</organism>
<proteinExistence type="predicted"/>
<accession>A0A0B2VF10</accession>
<comment type="caution">
    <text evidence="1">The sequence shown here is derived from an EMBL/GenBank/DDBJ whole genome shotgun (WGS) entry which is preliminary data.</text>
</comment>
<evidence type="ECO:0000313" key="2">
    <source>
        <dbReference type="Proteomes" id="UP000031036"/>
    </source>
</evidence>
<reference evidence="1 2" key="1">
    <citation type="submission" date="2014-11" db="EMBL/GenBank/DDBJ databases">
        <title>Genetic blueprint of the zoonotic pathogen Toxocara canis.</title>
        <authorList>
            <person name="Zhu X.-Q."/>
            <person name="Korhonen P.K."/>
            <person name="Cai H."/>
            <person name="Young N.D."/>
            <person name="Nejsum P."/>
            <person name="von Samson-Himmelstjerna G."/>
            <person name="Boag P.R."/>
            <person name="Tan P."/>
            <person name="Li Q."/>
            <person name="Min J."/>
            <person name="Yang Y."/>
            <person name="Wang X."/>
            <person name="Fang X."/>
            <person name="Hall R.S."/>
            <person name="Hofmann A."/>
            <person name="Sternberg P.W."/>
            <person name="Jex A.R."/>
            <person name="Gasser R.B."/>
        </authorList>
    </citation>
    <scope>NUCLEOTIDE SEQUENCE [LARGE SCALE GENOMIC DNA]</scope>
    <source>
        <strain evidence="1">PN_DK_2014</strain>
    </source>
</reference>
<keyword evidence="2" id="KW-1185">Reference proteome</keyword>
<dbReference type="Proteomes" id="UP000031036">
    <property type="component" value="Unassembled WGS sequence"/>
</dbReference>